<evidence type="ECO:0008006" key="4">
    <source>
        <dbReference type="Google" id="ProtNLM"/>
    </source>
</evidence>
<organism evidence="2 3">
    <name type="scientific">Bordetella genomosp. 9</name>
    <dbReference type="NCBI Taxonomy" id="1416803"/>
    <lineage>
        <taxon>Bacteria</taxon>
        <taxon>Pseudomonadati</taxon>
        <taxon>Pseudomonadota</taxon>
        <taxon>Betaproteobacteria</taxon>
        <taxon>Burkholderiales</taxon>
        <taxon>Alcaligenaceae</taxon>
        <taxon>Bordetella</taxon>
    </lineage>
</organism>
<evidence type="ECO:0000313" key="3">
    <source>
        <dbReference type="Proteomes" id="UP000216857"/>
    </source>
</evidence>
<protein>
    <recommendedName>
        <fullName evidence="4">FAD-binding PCMH-type domain-containing protein</fullName>
    </recommendedName>
</protein>
<feature type="compositionally biased region" description="Low complexity" evidence="1">
    <location>
        <begin position="252"/>
        <end position="276"/>
    </location>
</feature>
<dbReference type="EMBL" id="NEVJ01000001">
    <property type="protein sequence ID" value="OZI26520.1"/>
    <property type="molecule type" value="Genomic_DNA"/>
</dbReference>
<dbReference type="OrthoDB" id="8689618at2"/>
<dbReference type="Proteomes" id="UP000216857">
    <property type="component" value="Unassembled WGS sequence"/>
</dbReference>
<reference evidence="2" key="1">
    <citation type="submission" date="2017-05" db="EMBL/GenBank/DDBJ databases">
        <title>Complete and WGS of Bordetella genogroups.</title>
        <authorList>
            <person name="Spilker T."/>
            <person name="Lipuma J."/>
        </authorList>
    </citation>
    <scope>NUCLEOTIDE SEQUENCE</scope>
    <source>
        <strain evidence="2">AU21707</strain>
    </source>
</reference>
<dbReference type="AlphaFoldDB" id="A0A261RPI8"/>
<evidence type="ECO:0000256" key="1">
    <source>
        <dbReference type="SAM" id="MobiDB-lite"/>
    </source>
</evidence>
<comment type="caution">
    <text evidence="2">The sequence shown here is derived from an EMBL/GenBank/DDBJ whole genome shotgun (WGS) entry which is preliminary data.</text>
</comment>
<accession>A0A261RPI8</accession>
<dbReference type="RefSeq" id="WP_094845620.1">
    <property type="nucleotide sequence ID" value="NZ_NEVJ01000001.1"/>
</dbReference>
<feature type="region of interest" description="Disordered" evidence="1">
    <location>
        <begin position="252"/>
        <end position="287"/>
    </location>
</feature>
<evidence type="ECO:0000313" key="2">
    <source>
        <dbReference type="EMBL" id="OZI26520.1"/>
    </source>
</evidence>
<sequence length="304" mass="31954">MQQSRRAFLMGRATPRTPWQVFCHSLRRVCAGELKLIQAADAAPRARWTPVDGADVRQARLLCLEHGVQLVLAGSAGAVDGRPVLWVDPAALTSLVREPGAVPRWRAGPGVTLGELAGVGLPQFMDADPARTLAAWFADRRAAAWPTGRGDLSGVYEAGVLLADGVVETLGPFGADDGRPLRSGTLQQLVPALFRLASGDEARWCAEQPAWPARYRLDALLPAAPASVNLGCLLHGHEGTLAWLESLVLQAPPQGSPPASSSASSSAPAGAGDSATPLPPARARALDRRIKDSFDPAGLFPELA</sequence>
<name>A0A261RPI8_9BORD</name>
<gene>
    <name evidence="2" type="ORF">CAL26_04130</name>
</gene>
<proteinExistence type="predicted"/>
<keyword evidence="3" id="KW-1185">Reference proteome</keyword>